<dbReference type="AlphaFoldDB" id="A0A3Q7HCE3"/>
<dbReference type="InParanoid" id="A0A3Q7HCE3"/>
<reference evidence="1" key="1">
    <citation type="journal article" date="2012" name="Nature">
        <title>The tomato genome sequence provides insights into fleshy fruit evolution.</title>
        <authorList>
            <consortium name="Tomato Genome Consortium"/>
        </authorList>
    </citation>
    <scope>NUCLEOTIDE SEQUENCE [LARGE SCALE GENOMIC DNA]</scope>
    <source>
        <strain evidence="1">cv. Heinz 1706</strain>
    </source>
</reference>
<evidence type="ECO:0000313" key="2">
    <source>
        <dbReference type="Proteomes" id="UP000004994"/>
    </source>
</evidence>
<evidence type="ECO:0000313" key="1">
    <source>
        <dbReference type="EnsemblPlants" id="Solyc07g053585.1.1"/>
    </source>
</evidence>
<dbReference type="Gramene" id="Solyc07g053585.1.1">
    <property type="protein sequence ID" value="Solyc07g053585.1.1"/>
    <property type="gene ID" value="Solyc07g053585.1"/>
</dbReference>
<accession>A0A3Q7HCE3</accession>
<reference evidence="1" key="2">
    <citation type="submission" date="2019-01" db="UniProtKB">
        <authorList>
            <consortium name="EnsemblPlants"/>
        </authorList>
    </citation>
    <scope>IDENTIFICATION</scope>
    <source>
        <strain evidence="1">cv. Heinz 1706</strain>
    </source>
</reference>
<name>A0A3Q7HCE3_SOLLC</name>
<protein>
    <submittedName>
        <fullName evidence="1">Uncharacterized protein</fullName>
    </submittedName>
</protein>
<sequence>MQPLQFSIVNDLPLLRIGGRVLSLFDLLGPPLLPFEALTVQEQWNGLMLESRYRELKLATHWTQYSLHVTSLMAILLPQELDSYGYTRLNDILMPKDS</sequence>
<keyword evidence="2" id="KW-1185">Reference proteome</keyword>
<dbReference type="EnsemblPlants" id="Solyc07g053585.1.1">
    <property type="protein sequence ID" value="Solyc07g053585.1.1"/>
    <property type="gene ID" value="Solyc07g053585.1"/>
</dbReference>
<dbReference type="Proteomes" id="UP000004994">
    <property type="component" value="Chromosome 7"/>
</dbReference>
<proteinExistence type="predicted"/>
<organism evidence="1">
    <name type="scientific">Solanum lycopersicum</name>
    <name type="common">Tomato</name>
    <name type="synonym">Lycopersicon esculentum</name>
    <dbReference type="NCBI Taxonomy" id="4081"/>
    <lineage>
        <taxon>Eukaryota</taxon>
        <taxon>Viridiplantae</taxon>
        <taxon>Streptophyta</taxon>
        <taxon>Embryophyta</taxon>
        <taxon>Tracheophyta</taxon>
        <taxon>Spermatophyta</taxon>
        <taxon>Magnoliopsida</taxon>
        <taxon>eudicotyledons</taxon>
        <taxon>Gunneridae</taxon>
        <taxon>Pentapetalae</taxon>
        <taxon>asterids</taxon>
        <taxon>lamiids</taxon>
        <taxon>Solanales</taxon>
        <taxon>Solanaceae</taxon>
        <taxon>Solanoideae</taxon>
        <taxon>Solaneae</taxon>
        <taxon>Solanum</taxon>
        <taxon>Solanum subgen. Lycopersicon</taxon>
    </lineage>
</organism>